<protein>
    <submittedName>
        <fullName evidence="10">Pogo transposable element with ZNF domain</fullName>
    </submittedName>
</protein>
<proteinExistence type="predicted"/>
<comment type="caution">
    <text evidence="10">The sequence shown here is derived from an EMBL/GenBank/DDBJ whole genome shotgun (WGS) entry which is preliminary data.</text>
</comment>
<evidence type="ECO:0000256" key="4">
    <source>
        <dbReference type="ARBA" id="ARBA00022771"/>
    </source>
</evidence>
<feature type="region of interest" description="Disordered" evidence="8">
    <location>
        <begin position="997"/>
        <end position="1119"/>
    </location>
</feature>
<organism evidence="10 11">
    <name type="scientific">Pseudolycoriella hygida</name>
    <dbReference type="NCBI Taxonomy" id="35572"/>
    <lineage>
        <taxon>Eukaryota</taxon>
        <taxon>Metazoa</taxon>
        <taxon>Ecdysozoa</taxon>
        <taxon>Arthropoda</taxon>
        <taxon>Hexapoda</taxon>
        <taxon>Insecta</taxon>
        <taxon>Pterygota</taxon>
        <taxon>Neoptera</taxon>
        <taxon>Endopterygota</taxon>
        <taxon>Diptera</taxon>
        <taxon>Nematocera</taxon>
        <taxon>Sciaroidea</taxon>
        <taxon>Sciaridae</taxon>
        <taxon>Pseudolycoriella</taxon>
    </lineage>
</organism>
<keyword evidence="7" id="KW-0175">Coiled coil</keyword>
<dbReference type="AlphaFoldDB" id="A0A9Q0MUP2"/>
<feature type="region of interest" description="Disordered" evidence="8">
    <location>
        <begin position="157"/>
        <end position="188"/>
    </location>
</feature>
<gene>
    <name evidence="10" type="primary">Pogz</name>
    <name evidence="10" type="ORF">Bhyg_11082</name>
</gene>
<dbReference type="Pfam" id="PF25429">
    <property type="entry name" value="zf-POGZ"/>
    <property type="match status" value="1"/>
</dbReference>
<dbReference type="SMART" id="SM00355">
    <property type="entry name" value="ZnF_C2H2"/>
    <property type="match status" value="6"/>
</dbReference>
<accession>A0A9Q0MUP2</accession>
<keyword evidence="6" id="KW-0539">Nucleus</keyword>
<feature type="domain" description="C2H2-type" evidence="9">
    <location>
        <begin position="821"/>
        <end position="842"/>
    </location>
</feature>
<evidence type="ECO:0000256" key="7">
    <source>
        <dbReference type="SAM" id="Coils"/>
    </source>
</evidence>
<dbReference type="EMBL" id="WJQU01000003">
    <property type="protein sequence ID" value="KAJ6638347.1"/>
    <property type="molecule type" value="Genomic_DNA"/>
</dbReference>
<evidence type="ECO:0000256" key="5">
    <source>
        <dbReference type="ARBA" id="ARBA00022833"/>
    </source>
</evidence>
<feature type="compositionally biased region" description="Basic and acidic residues" evidence="8">
    <location>
        <begin position="1073"/>
        <end position="1085"/>
    </location>
</feature>
<feature type="domain" description="C2H2-type" evidence="9">
    <location>
        <begin position="689"/>
        <end position="710"/>
    </location>
</feature>
<feature type="compositionally biased region" description="Polar residues" evidence="8">
    <location>
        <begin position="176"/>
        <end position="185"/>
    </location>
</feature>
<dbReference type="PROSITE" id="PS00028">
    <property type="entry name" value="ZINC_FINGER_C2H2_1"/>
    <property type="match status" value="3"/>
</dbReference>
<dbReference type="InterPro" id="IPR013087">
    <property type="entry name" value="Znf_C2H2_type"/>
</dbReference>
<dbReference type="Proteomes" id="UP001151699">
    <property type="component" value="Chromosome X"/>
</dbReference>
<dbReference type="GO" id="GO:0005634">
    <property type="term" value="C:nucleus"/>
    <property type="evidence" value="ECO:0007669"/>
    <property type="project" value="UniProtKB-SubCell"/>
</dbReference>
<keyword evidence="3" id="KW-0677">Repeat</keyword>
<evidence type="ECO:0000313" key="10">
    <source>
        <dbReference type="EMBL" id="KAJ6638347.1"/>
    </source>
</evidence>
<feature type="compositionally biased region" description="Polar residues" evidence="8">
    <location>
        <begin position="1026"/>
        <end position="1038"/>
    </location>
</feature>
<feature type="coiled-coil region" evidence="7">
    <location>
        <begin position="90"/>
        <end position="119"/>
    </location>
</feature>
<evidence type="ECO:0000259" key="9">
    <source>
        <dbReference type="PROSITE" id="PS00028"/>
    </source>
</evidence>
<dbReference type="OrthoDB" id="10032537at2759"/>
<keyword evidence="4" id="KW-0863">Zinc-finger</keyword>
<dbReference type="GO" id="GO:0008270">
    <property type="term" value="F:zinc ion binding"/>
    <property type="evidence" value="ECO:0007669"/>
    <property type="project" value="UniProtKB-KW"/>
</dbReference>
<keyword evidence="2" id="KW-0479">Metal-binding</keyword>
<dbReference type="InterPro" id="IPR057618">
    <property type="entry name" value="Znf_POGZ/Z280C-D-like"/>
</dbReference>
<feature type="domain" description="C2H2-type" evidence="9">
    <location>
        <begin position="722"/>
        <end position="743"/>
    </location>
</feature>
<sequence length="1119" mass="125225">MPRIVRAIDNVFEDPNMTLQLECWSDELSPAQLQAFEKAEKEHRNIRDKLNEIVSSGGGENLFLGEIFSAYHVSGSAPGIETIAKPVATVRKENRAKQLAEEKKVKAEREAKRREATKNVQVIEDDDDEDYMPLSKRSKAAKIEKKKVEAEKKPVVASTKAKAPAPSGPAIVPSTFRPTENTSIGGLSVGDTKKLPVVDLTKDEPNNKNAADSREITFNKLQGKTFPSLVVVARPSLKVKDSVNDRPALDAKVKGVLMHTATKFTEWLIQQGLVRSEQSCQIHNGSDLKLGMYSDASKFPYSGGYVWISECCPTRFVSVFSGSLFEGSPHPPSVLLKLIYHWACQTNVQNVVQWVKVDNLYVKGLYTWLRSVCTVALYQHINTLGGTGKKIEVGVISLGTTSQDGQQRQVKVEVLGVLDTQANIVRLRAVEPLSDGERNYKKKFAKILEPLTGWVSKDSQILTDLTVDKGTLVSMGYKYVVQTTTTDGKGKNCNANIMDYLRRIVPRMFQNTLSMLSRQIIQQFLDELVWREWYGKTPGTAFDNIVAHISEQTRLDAKESLVLRLNKVAANPFKNWAHFSQKAPGKAIPPEPVPIKKIKEEPKQQRAVETKRPVAKQTYREEYKKVEPTIQLESYYYGILPKDNNNDSGVPVTFNVKCVNCQEYKGSNVDMMNHLKQHANPTDGSSLQCIYCLENWADNDKLSRHLVLAHPIETKSHAGVECLICESHVSSNNVLANHMQKLHVQAELPYKCGCCNFASSSLRVTTDHFYSEHADSGALQCPFCLQIFMATDSDGRVISHNISRYLDHLKVHMAKTQAKKCNRCVLSFLHKGALKVHLMYDHLTMKYKKLFPMCKGNTKIPKPKSKSITNRESIQYLVKYDHLTMYVGNGNICLECDSDFEEHGHFTGLMKCSKCRYQTCCLRAMLEHNGNCVGAHEINNVSPLDCEMHCICGFSSIDGNALARHLATCERQTAYPSLESVQENTVKRNMLDMLGLVRRDDDDESDDLLAPVDGDGDERNADQENDNATTNGTEQSVPVQDDYNQGMAGETSDEHFNTTISLDDLAPPSVAPHETDRTPQLRDEYQSLATPRVAPIMQEHNEYENLPNEGAPPTGFDSL</sequence>
<name>A0A9Q0MUP2_9DIPT</name>
<keyword evidence="5" id="KW-0862">Zinc</keyword>
<dbReference type="InterPro" id="IPR050888">
    <property type="entry name" value="ZnF_C2H2-type_TF"/>
</dbReference>
<evidence type="ECO:0000256" key="2">
    <source>
        <dbReference type="ARBA" id="ARBA00022723"/>
    </source>
</evidence>
<evidence type="ECO:0000313" key="11">
    <source>
        <dbReference type="Proteomes" id="UP001151699"/>
    </source>
</evidence>
<evidence type="ECO:0000256" key="3">
    <source>
        <dbReference type="ARBA" id="ARBA00022737"/>
    </source>
</evidence>
<evidence type="ECO:0000256" key="1">
    <source>
        <dbReference type="ARBA" id="ARBA00004123"/>
    </source>
</evidence>
<reference evidence="10" key="1">
    <citation type="submission" date="2022-07" db="EMBL/GenBank/DDBJ databases">
        <authorList>
            <person name="Trinca V."/>
            <person name="Uliana J.V.C."/>
            <person name="Torres T.T."/>
            <person name="Ward R.J."/>
            <person name="Monesi N."/>
        </authorList>
    </citation>
    <scope>NUCLEOTIDE SEQUENCE</scope>
    <source>
        <strain evidence="10">HSMRA1968</strain>
        <tissue evidence="10">Whole embryos</tissue>
    </source>
</reference>
<dbReference type="GO" id="GO:0003677">
    <property type="term" value="F:DNA binding"/>
    <property type="evidence" value="ECO:0007669"/>
    <property type="project" value="UniProtKB-KW"/>
</dbReference>
<evidence type="ECO:0000256" key="8">
    <source>
        <dbReference type="SAM" id="MobiDB-lite"/>
    </source>
</evidence>
<evidence type="ECO:0000256" key="6">
    <source>
        <dbReference type="ARBA" id="ARBA00023242"/>
    </source>
</evidence>
<keyword evidence="11" id="KW-1185">Reference proteome</keyword>
<comment type="subcellular location">
    <subcellularLocation>
        <location evidence="1">Nucleus</location>
    </subcellularLocation>
</comment>
<dbReference type="PANTHER" id="PTHR24406">
    <property type="entry name" value="TRANSCRIPTIONAL REPRESSOR CTCFL-RELATED"/>
    <property type="match status" value="1"/>
</dbReference>